<keyword evidence="2" id="KW-1185">Reference proteome</keyword>
<organism evidence="1 2">
    <name type="scientific">Bauhinia variegata</name>
    <name type="common">Purple orchid tree</name>
    <name type="synonym">Phanera variegata</name>
    <dbReference type="NCBI Taxonomy" id="167791"/>
    <lineage>
        <taxon>Eukaryota</taxon>
        <taxon>Viridiplantae</taxon>
        <taxon>Streptophyta</taxon>
        <taxon>Embryophyta</taxon>
        <taxon>Tracheophyta</taxon>
        <taxon>Spermatophyta</taxon>
        <taxon>Magnoliopsida</taxon>
        <taxon>eudicotyledons</taxon>
        <taxon>Gunneridae</taxon>
        <taxon>Pentapetalae</taxon>
        <taxon>rosids</taxon>
        <taxon>fabids</taxon>
        <taxon>Fabales</taxon>
        <taxon>Fabaceae</taxon>
        <taxon>Cercidoideae</taxon>
        <taxon>Cercideae</taxon>
        <taxon>Bauhiniinae</taxon>
        <taxon>Bauhinia</taxon>
    </lineage>
</organism>
<sequence>MVEGGNVPFSVVFFDGERETNVGNIMVNSSLNFKILQSVLSQKIGISPNQFSVYLASSGGNRKIPITGKVNFAAVSRENGAYFFVKRTKRSRKNKTQKEHPNGEHYPPTKVAQSNKNNPPGNVMLLRRNPGFENQPLPQLPGYQAPIIDRVEYERRVRNLQVERERYLLNMGLNDLWLERGSNGGGEGKAKGGDVVCEECSRAKQTGRDVGFHWCVCDAVTVGFRSPAGPIARPMKRSG</sequence>
<gene>
    <name evidence="1" type="ORF">L6164_009555</name>
</gene>
<evidence type="ECO:0000313" key="2">
    <source>
        <dbReference type="Proteomes" id="UP000828941"/>
    </source>
</evidence>
<protein>
    <submittedName>
        <fullName evidence="1">Uncharacterized protein</fullName>
    </submittedName>
</protein>
<comment type="caution">
    <text evidence="1">The sequence shown here is derived from an EMBL/GenBank/DDBJ whole genome shotgun (WGS) entry which is preliminary data.</text>
</comment>
<proteinExistence type="predicted"/>
<name>A0ACB9PLL4_BAUVA</name>
<evidence type="ECO:0000313" key="1">
    <source>
        <dbReference type="EMBL" id="KAI4348889.1"/>
    </source>
</evidence>
<dbReference type="Proteomes" id="UP000828941">
    <property type="component" value="Chromosome 4"/>
</dbReference>
<dbReference type="EMBL" id="CM039429">
    <property type="protein sequence ID" value="KAI4348889.1"/>
    <property type="molecule type" value="Genomic_DNA"/>
</dbReference>
<reference evidence="1 2" key="1">
    <citation type="journal article" date="2022" name="DNA Res.">
        <title>Chromosomal-level genome assembly of the orchid tree Bauhinia variegata (Leguminosae; Cercidoideae) supports the allotetraploid origin hypothesis of Bauhinia.</title>
        <authorList>
            <person name="Zhong Y."/>
            <person name="Chen Y."/>
            <person name="Zheng D."/>
            <person name="Pang J."/>
            <person name="Liu Y."/>
            <person name="Luo S."/>
            <person name="Meng S."/>
            <person name="Qian L."/>
            <person name="Wei D."/>
            <person name="Dai S."/>
            <person name="Zhou R."/>
        </authorList>
    </citation>
    <scope>NUCLEOTIDE SEQUENCE [LARGE SCALE GENOMIC DNA]</scope>
    <source>
        <strain evidence="1">BV-YZ2020</strain>
    </source>
</reference>
<accession>A0ACB9PLL4</accession>